<dbReference type="GO" id="GO:0008270">
    <property type="term" value="F:zinc ion binding"/>
    <property type="evidence" value="ECO:0007669"/>
    <property type="project" value="UniProtKB-KW"/>
</dbReference>
<evidence type="ECO:0000256" key="1">
    <source>
        <dbReference type="ARBA" id="ARBA00022723"/>
    </source>
</evidence>
<evidence type="ECO:0000313" key="7">
    <source>
        <dbReference type="Proteomes" id="UP001218188"/>
    </source>
</evidence>
<gene>
    <name evidence="6" type="ORF">C8F04DRAFT_1234152</name>
</gene>
<keyword evidence="2 4" id="KW-0863">Zinc-finger</keyword>
<keyword evidence="3" id="KW-0862">Zinc</keyword>
<dbReference type="AlphaFoldDB" id="A0AAD6SUW3"/>
<evidence type="ECO:0000256" key="4">
    <source>
        <dbReference type="PROSITE-ProRule" id="PRU00134"/>
    </source>
</evidence>
<dbReference type="Proteomes" id="UP001218188">
    <property type="component" value="Unassembled WGS sequence"/>
</dbReference>
<proteinExistence type="predicted"/>
<reference evidence="6" key="1">
    <citation type="submission" date="2023-03" db="EMBL/GenBank/DDBJ databases">
        <title>Massive genome expansion in bonnet fungi (Mycena s.s.) driven by repeated elements and novel gene families across ecological guilds.</title>
        <authorList>
            <consortium name="Lawrence Berkeley National Laboratory"/>
            <person name="Harder C.B."/>
            <person name="Miyauchi S."/>
            <person name="Viragh M."/>
            <person name="Kuo A."/>
            <person name="Thoen E."/>
            <person name="Andreopoulos B."/>
            <person name="Lu D."/>
            <person name="Skrede I."/>
            <person name="Drula E."/>
            <person name="Henrissat B."/>
            <person name="Morin E."/>
            <person name="Kohler A."/>
            <person name="Barry K."/>
            <person name="LaButti K."/>
            <person name="Morin E."/>
            <person name="Salamov A."/>
            <person name="Lipzen A."/>
            <person name="Mereny Z."/>
            <person name="Hegedus B."/>
            <person name="Baldrian P."/>
            <person name="Stursova M."/>
            <person name="Weitz H."/>
            <person name="Taylor A."/>
            <person name="Grigoriev I.V."/>
            <person name="Nagy L.G."/>
            <person name="Martin F."/>
            <person name="Kauserud H."/>
        </authorList>
    </citation>
    <scope>NUCLEOTIDE SEQUENCE</scope>
    <source>
        <strain evidence="6">CBHHK200</strain>
    </source>
</reference>
<keyword evidence="7" id="KW-1185">Reference proteome</keyword>
<dbReference type="EMBL" id="JARJCM010000056">
    <property type="protein sequence ID" value="KAJ7034504.1"/>
    <property type="molecule type" value="Genomic_DNA"/>
</dbReference>
<dbReference type="SUPFAM" id="SSF144232">
    <property type="entry name" value="HIT/MYND zinc finger-like"/>
    <property type="match status" value="1"/>
</dbReference>
<sequence length="504" mass="57527">MSPTSEPIHAPRTHLAGLDILPGPLPSLASVRTDAVEAKKMRERPENYGDTVLLYRNAPSVNANTLPRHLRLALIFSNNLPNLFPFSYLAQEDDVPEDVVDASIWALSLFIQIFEECPEAVLRAAGHLTPDIDYQEHRYLMLLYARKKMTLRLLSADRAQEAIPHGKSMVDEELTRGKEMWLQNPDPFRIYGEVLVRSRTDDKEAAKALRRALLGIESANWPSNFFPPLIRTRVFLSRALRNIGLDGEAKTHESWLATWFRKNPRLMPEREQTTKAEERIIKACRTCGARDPLATLSRCNSCKHIYYCSRACQKANWSHHKVECRERAEALKKIELMSRTDPDGAERAADWLSWCNSNHDAMQIGMIHALGLHREPQRGRTHIVFKQVEYVPTATKLKHKFRVLVCGVFRIKEVLRDLETVMRLDRGEGQEYVDSVFPEMHEMVPFAHLSFGNGVTAWLGSGVTSTAALRNFPYDPDWRKKFNVGVPPEPMVLMSGAKDVEHIF</sequence>
<dbReference type="PROSITE" id="PS01360">
    <property type="entry name" value="ZF_MYND_1"/>
    <property type="match status" value="1"/>
</dbReference>
<dbReference type="PROSITE" id="PS50865">
    <property type="entry name" value="ZF_MYND_2"/>
    <property type="match status" value="1"/>
</dbReference>
<dbReference type="Pfam" id="PF01753">
    <property type="entry name" value="zf-MYND"/>
    <property type="match status" value="1"/>
</dbReference>
<dbReference type="InterPro" id="IPR002893">
    <property type="entry name" value="Znf_MYND"/>
</dbReference>
<organism evidence="6 7">
    <name type="scientific">Mycena alexandri</name>
    <dbReference type="NCBI Taxonomy" id="1745969"/>
    <lineage>
        <taxon>Eukaryota</taxon>
        <taxon>Fungi</taxon>
        <taxon>Dikarya</taxon>
        <taxon>Basidiomycota</taxon>
        <taxon>Agaricomycotina</taxon>
        <taxon>Agaricomycetes</taxon>
        <taxon>Agaricomycetidae</taxon>
        <taxon>Agaricales</taxon>
        <taxon>Marasmiineae</taxon>
        <taxon>Mycenaceae</taxon>
        <taxon>Mycena</taxon>
    </lineage>
</organism>
<evidence type="ECO:0000259" key="5">
    <source>
        <dbReference type="PROSITE" id="PS50865"/>
    </source>
</evidence>
<feature type="domain" description="MYND-type" evidence="5">
    <location>
        <begin position="284"/>
        <end position="324"/>
    </location>
</feature>
<comment type="caution">
    <text evidence="6">The sequence shown here is derived from an EMBL/GenBank/DDBJ whole genome shotgun (WGS) entry which is preliminary data.</text>
</comment>
<dbReference type="Gene3D" id="6.10.140.2220">
    <property type="match status" value="1"/>
</dbReference>
<keyword evidence="1" id="KW-0479">Metal-binding</keyword>
<evidence type="ECO:0000256" key="2">
    <source>
        <dbReference type="ARBA" id="ARBA00022771"/>
    </source>
</evidence>
<evidence type="ECO:0000256" key="3">
    <source>
        <dbReference type="ARBA" id="ARBA00022833"/>
    </source>
</evidence>
<accession>A0AAD6SUW3</accession>
<evidence type="ECO:0000313" key="6">
    <source>
        <dbReference type="EMBL" id="KAJ7034504.1"/>
    </source>
</evidence>
<protein>
    <recommendedName>
        <fullName evidence="5">MYND-type domain-containing protein</fullName>
    </recommendedName>
</protein>
<name>A0AAD6SUW3_9AGAR</name>